<organism evidence="2 3">
    <name type="scientific">Trichonephila clavipes</name>
    <name type="common">Golden silk orbweaver</name>
    <name type="synonym">Nephila clavipes</name>
    <dbReference type="NCBI Taxonomy" id="2585209"/>
    <lineage>
        <taxon>Eukaryota</taxon>
        <taxon>Metazoa</taxon>
        <taxon>Ecdysozoa</taxon>
        <taxon>Arthropoda</taxon>
        <taxon>Chelicerata</taxon>
        <taxon>Arachnida</taxon>
        <taxon>Araneae</taxon>
        <taxon>Araneomorphae</taxon>
        <taxon>Entelegynae</taxon>
        <taxon>Araneoidea</taxon>
        <taxon>Nephilidae</taxon>
        <taxon>Trichonephila</taxon>
    </lineage>
</organism>
<dbReference type="AlphaFoldDB" id="A0A8X6V1Y7"/>
<protein>
    <submittedName>
        <fullName evidence="2">Uncharacterized protein</fullName>
    </submittedName>
</protein>
<evidence type="ECO:0000256" key="1">
    <source>
        <dbReference type="SAM" id="MobiDB-lite"/>
    </source>
</evidence>
<evidence type="ECO:0000313" key="2">
    <source>
        <dbReference type="EMBL" id="GFX92207.1"/>
    </source>
</evidence>
<evidence type="ECO:0000313" key="3">
    <source>
        <dbReference type="Proteomes" id="UP000887159"/>
    </source>
</evidence>
<proteinExistence type="predicted"/>
<feature type="compositionally biased region" description="Basic and acidic residues" evidence="1">
    <location>
        <begin position="100"/>
        <end position="109"/>
    </location>
</feature>
<keyword evidence="3" id="KW-1185">Reference proteome</keyword>
<reference evidence="2" key="1">
    <citation type="submission" date="2020-08" db="EMBL/GenBank/DDBJ databases">
        <title>Multicomponent nature underlies the extraordinary mechanical properties of spider dragline silk.</title>
        <authorList>
            <person name="Kono N."/>
            <person name="Nakamura H."/>
            <person name="Mori M."/>
            <person name="Yoshida Y."/>
            <person name="Ohtoshi R."/>
            <person name="Malay A.D."/>
            <person name="Moran D.A.P."/>
            <person name="Tomita M."/>
            <person name="Numata K."/>
            <person name="Arakawa K."/>
        </authorList>
    </citation>
    <scope>NUCLEOTIDE SEQUENCE</scope>
</reference>
<name>A0A8X6V1Y7_TRICX</name>
<dbReference type="EMBL" id="BMAU01021142">
    <property type="protein sequence ID" value="GFX92207.1"/>
    <property type="molecule type" value="Genomic_DNA"/>
</dbReference>
<comment type="caution">
    <text evidence="2">The sequence shown here is derived from an EMBL/GenBank/DDBJ whole genome shotgun (WGS) entry which is preliminary data.</text>
</comment>
<feature type="region of interest" description="Disordered" evidence="1">
    <location>
        <begin position="100"/>
        <end position="119"/>
    </location>
</feature>
<accession>A0A8X6V1Y7</accession>
<dbReference type="Proteomes" id="UP000887159">
    <property type="component" value="Unassembled WGS sequence"/>
</dbReference>
<gene>
    <name evidence="2" type="ORF">TNCV_1741271</name>
</gene>
<sequence length="119" mass="13535">MLEPQLLDIMIVQFRNEKVSNIGSIPITIDCNVVAFIAFEEGFHQPKKRTKHPRGPRPTVSISEFMSLATEVHEQMFRSSDPPDVKSPVFSSRAKPWHSFIDKKGEKTESTLPRPGFEP</sequence>